<name>A0A8S9Y8G5_9TREM</name>
<protein>
    <recommendedName>
        <fullName evidence="4">BLOC-1-related complex subunit 5</fullName>
    </recommendedName>
</protein>
<accession>A0A8S9Y8G5</accession>
<gene>
    <name evidence="2" type="ORF">EG68_10636</name>
</gene>
<keyword evidence="1" id="KW-0175">Coiled coil</keyword>
<evidence type="ECO:0000313" key="3">
    <source>
        <dbReference type="Proteomes" id="UP000822476"/>
    </source>
</evidence>
<reference evidence="2" key="1">
    <citation type="submission" date="2019-07" db="EMBL/GenBank/DDBJ databases">
        <title>Annotation for the trematode Paragonimus miyazaki's.</title>
        <authorList>
            <person name="Choi Y.-J."/>
        </authorList>
    </citation>
    <scope>NUCLEOTIDE SEQUENCE</scope>
    <source>
        <strain evidence="2">Japan</strain>
    </source>
</reference>
<sequence>MNVCGFIAVDLKWCCCLWDKHLPKMGSDQSTISAYDSSIAFHSDGPTSLPSSPQREVPSESSNNLSGYVYKSLSSSDARFTHRSLTNLSNADGTESWTRGLSASLNRPASMSTVALSTQVKPHAPSRSASVTTTCQGGIVVVCPGPIQRFATTGSLDAKIPRNVGDQAALVQKKLRQIPVFTLPATASSVQGSRDVSGSFLRTGKQFCPTLHQVDSHKLTVMVERYSQFVEHCAELVYQDQLKVIGLQNKVDYEVRRLTDDLRARETGVRLSPTTLSKVAVQKDLSVLGEKANLAGSKQVDSIVLQTSQISGLINQSFNALQQLSDSLNQLNQLLPESKQLPHFKIDFAPAP</sequence>
<dbReference type="Proteomes" id="UP000822476">
    <property type="component" value="Unassembled WGS sequence"/>
</dbReference>
<comment type="caution">
    <text evidence="2">The sequence shown here is derived from an EMBL/GenBank/DDBJ whole genome shotgun (WGS) entry which is preliminary data.</text>
</comment>
<organism evidence="2 3">
    <name type="scientific">Paragonimus skrjabini miyazakii</name>
    <dbReference type="NCBI Taxonomy" id="59628"/>
    <lineage>
        <taxon>Eukaryota</taxon>
        <taxon>Metazoa</taxon>
        <taxon>Spiralia</taxon>
        <taxon>Lophotrochozoa</taxon>
        <taxon>Platyhelminthes</taxon>
        <taxon>Trematoda</taxon>
        <taxon>Digenea</taxon>
        <taxon>Plagiorchiida</taxon>
        <taxon>Troglotremata</taxon>
        <taxon>Troglotrematidae</taxon>
        <taxon>Paragonimus</taxon>
    </lineage>
</organism>
<dbReference type="AlphaFoldDB" id="A0A8S9Y8G5"/>
<proteinExistence type="predicted"/>
<evidence type="ECO:0008006" key="4">
    <source>
        <dbReference type="Google" id="ProtNLM"/>
    </source>
</evidence>
<keyword evidence="3" id="KW-1185">Reference proteome</keyword>
<dbReference type="OrthoDB" id="10055027at2759"/>
<dbReference type="EMBL" id="JTDE01022085">
    <property type="protein sequence ID" value="KAF7232086.1"/>
    <property type="molecule type" value="Genomic_DNA"/>
</dbReference>
<evidence type="ECO:0000256" key="1">
    <source>
        <dbReference type="SAM" id="Coils"/>
    </source>
</evidence>
<feature type="coiled-coil region" evidence="1">
    <location>
        <begin position="314"/>
        <end position="341"/>
    </location>
</feature>
<evidence type="ECO:0000313" key="2">
    <source>
        <dbReference type="EMBL" id="KAF7232086.1"/>
    </source>
</evidence>